<dbReference type="SUPFAM" id="SSF53822">
    <property type="entry name" value="Periplasmic binding protein-like I"/>
    <property type="match status" value="1"/>
</dbReference>
<organism evidence="2 3">
    <name type="scientific">Chitinimonas prasina</name>
    <dbReference type="NCBI Taxonomy" id="1434937"/>
    <lineage>
        <taxon>Bacteria</taxon>
        <taxon>Pseudomonadati</taxon>
        <taxon>Pseudomonadota</taxon>
        <taxon>Betaproteobacteria</taxon>
        <taxon>Neisseriales</taxon>
        <taxon>Chitinibacteraceae</taxon>
        <taxon>Chitinimonas</taxon>
    </lineage>
</organism>
<keyword evidence="1" id="KW-0732">Signal</keyword>
<keyword evidence="3" id="KW-1185">Reference proteome</keyword>
<sequence length="335" mass="36028">MKRRILLQAGLSLGLAPLLPALAADRRHKVMLLLYRGVTEAERGFMDYLQRQQPVDFIIRDAGSDKAKLPAMVAEAKALRPDLIYTFGTTVTAETVGSFAQRDPSRHIADIPVVFNIVADPVGAGLAPDTRSSLRNLTGVSHLAPPEAQWQAMLRFGTAKRIAIVYSQNEKNSVLASARLTKLAQQAGATVKVEGIKTDADGKPTVQGLASTLTELLTDKPDWLYLPSDSFLIAHAAAAVTQAQVAGVPVFAATEEPVRQGGALAGLVSPYYAAGQFAGYKAEQILSGKRKASELPLDTLARFTYLVNIQSARQLRRYPPLALLRYAEIVGAAPT</sequence>
<dbReference type="Proteomes" id="UP001156706">
    <property type="component" value="Unassembled WGS sequence"/>
</dbReference>
<reference evidence="3" key="1">
    <citation type="journal article" date="2019" name="Int. J. Syst. Evol. Microbiol.">
        <title>The Global Catalogue of Microorganisms (GCM) 10K type strain sequencing project: providing services to taxonomists for standard genome sequencing and annotation.</title>
        <authorList>
            <consortium name="The Broad Institute Genomics Platform"/>
            <consortium name="The Broad Institute Genome Sequencing Center for Infectious Disease"/>
            <person name="Wu L."/>
            <person name="Ma J."/>
        </authorList>
    </citation>
    <scope>NUCLEOTIDE SEQUENCE [LARGE SCALE GENOMIC DNA]</scope>
    <source>
        <strain evidence="3">NBRC 110044</strain>
    </source>
</reference>
<dbReference type="Pfam" id="PF04392">
    <property type="entry name" value="ABC_sub_bind"/>
    <property type="match status" value="1"/>
</dbReference>
<dbReference type="EMBL" id="BSOG01000002">
    <property type="protein sequence ID" value="GLR12828.1"/>
    <property type="molecule type" value="Genomic_DNA"/>
</dbReference>
<dbReference type="PANTHER" id="PTHR35271:SF1">
    <property type="entry name" value="ABC TRANSPORTER, SUBSTRATE-BINDING LIPOPROTEIN"/>
    <property type="match status" value="1"/>
</dbReference>
<evidence type="ECO:0000313" key="3">
    <source>
        <dbReference type="Proteomes" id="UP001156706"/>
    </source>
</evidence>
<evidence type="ECO:0000256" key="1">
    <source>
        <dbReference type="SAM" id="SignalP"/>
    </source>
</evidence>
<dbReference type="CDD" id="cd06325">
    <property type="entry name" value="PBP1_ABC_unchar_transporter"/>
    <property type="match status" value="1"/>
</dbReference>
<proteinExistence type="predicted"/>
<dbReference type="RefSeq" id="WP_284195962.1">
    <property type="nucleotide sequence ID" value="NZ_BSOG01000002.1"/>
</dbReference>
<feature type="signal peptide" evidence="1">
    <location>
        <begin position="1"/>
        <end position="23"/>
    </location>
</feature>
<dbReference type="InterPro" id="IPR007487">
    <property type="entry name" value="ABC_transpt-TYRBP-like"/>
</dbReference>
<feature type="chain" id="PRO_5046972517" evidence="1">
    <location>
        <begin position="24"/>
        <end position="335"/>
    </location>
</feature>
<comment type="caution">
    <text evidence="2">The sequence shown here is derived from an EMBL/GenBank/DDBJ whole genome shotgun (WGS) entry which is preliminary data.</text>
</comment>
<dbReference type="InterPro" id="IPR028082">
    <property type="entry name" value="Peripla_BP_I"/>
</dbReference>
<gene>
    <name evidence="2" type="ORF">GCM10007907_16180</name>
</gene>
<dbReference type="Gene3D" id="3.40.50.2300">
    <property type="match status" value="2"/>
</dbReference>
<protein>
    <submittedName>
        <fullName evidence="2">ABC transporter substrate-binding protein</fullName>
    </submittedName>
</protein>
<name>A0ABQ5YFP1_9NEIS</name>
<evidence type="ECO:0000313" key="2">
    <source>
        <dbReference type="EMBL" id="GLR12828.1"/>
    </source>
</evidence>
<dbReference type="PANTHER" id="PTHR35271">
    <property type="entry name" value="ABC TRANSPORTER, SUBSTRATE-BINDING LIPOPROTEIN-RELATED"/>
    <property type="match status" value="1"/>
</dbReference>
<accession>A0ABQ5YFP1</accession>